<dbReference type="InterPro" id="IPR009027">
    <property type="entry name" value="Ribosomal_bL9/RNase_H1_N"/>
</dbReference>
<dbReference type="GO" id="GO:0003735">
    <property type="term" value="F:structural constituent of ribosome"/>
    <property type="evidence" value="ECO:0007669"/>
    <property type="project" value="InterPro"/>
</dbReference>
<name>A0A517SSF0_9BACT</name>
<evidence type="ECO:0000256" key="7">
    <source>
        <dbReference type="HAMAP-Rule" id="MF_00503"/>
    </source>
</evidence>
<dbReference type="GO" id="GO:0006412">
    <property type="term" value="P:translation"/>
    <property type="evidence" value="ECO:0007669"/>
    <property type="project" value="UniProtKB-UniRule"/>
</dbReference>
<accession>A0A517SSF0</accession>
<dbReference type="Pfam" id="PF03948">
    <property type="entry name" value="Ribosomal_L9_C"/>
    <property type="match status" value="1"/>
</dbReference>
<dbReference type="EMBL" id="CP036272">
    <property type="protein sequence ID" value="QDT59023.1"/>
    <property type="molecule type" value="Genomic_DNA"/>
</dbReference>
<dbReference type="Proteomes" id="UP000315003">
    <property type="component" value="Chromosome"/>
</dbReference>
<organism evidence="9 10">
    <name type="scientific">Stieleria bergensis</name>
    <dbReference type="NCBI Taxonomy" id="2528025"/>
    <lineage>
        <taxon>Bacteria</taxon>
        <taxon>Pseudomonadati</taxon>
        <taxon>Planctomycetota</taxon>
        <taxon>Planctomycetia</taxon>
        <taxon>Pirellulales</taxon>
        <taxon>Pirellulaceae</taxon>
        <taxon>Stieleria</taxon>
    </lineage>
</organism>
<dbReference type="Gene3D" id="3.10.430.100">
    <property type="entry name" value="Ribosomal protein L9, C-terminal domain"/>
    <property type="match status" value="1"/>
</dbReference>
<dbReference type="AlphaFoldDB" id="A0A517SSF0"/>
<dbReference type="InterPro" id="IPR036791">
    <property type="entry name" value="Ribosomal_bL9_C_sf"/>
</dbReference>
<protein>
    <recommendedName>
        <fullName evidence="6 7">Large ribosomal subunit protein bL9</fullName>
    </recommendedName>
</protein>
<evidence type="ECO:0000256" key="1">
    <source>
        <dbReference type="ARBA" id="ARBA00010605"/>
    </source>
</evidence>
<dbReference type="PANTHER" id="PTHR21368">
    <property type="entry name" value="50S RIBOSOMAL PROTEIN L9"/>
    <property type="match status" value="1"/>
</dbReference>
<evidence type="ECO:0000256" key="4">
    <source>
        <dbReference type="ARBA" id="ARBA00022980"/>
    </source>
</evidence>
<comment type="function">
    <text evidence="7">Binds to the 23S rRNA.</text>
</comment>
<evidence type="ECO:0000256" key="6">
    <source>
        <dbReference type="ARBA" id="ARBA00035292"/>
    </source>
</evidence>
<evidence type="ECO:0000256" key="3">
    <source>
        <dbReference type="ARBA" id="ARBA00022884"/>
    </source>
</evidence>
<dbReference type="InterPro" id="IPR036935">
    <property type="entry name" value="Ribosomal_bL9_N_sf"/>
</dbReference>
<feature type="domain" description="Ribosomal protein L9" evidence="8">
    <location>
        <begin position="82"/>
        <end position="109"/>
    </location>
</feature>
<dbReference type="SUPFAM" id="SSF55658">
    <property type="entry name" value="L9 N-domain-like"/>
    <property type="match status" value="1"/>
</dbReference>
<dbReference type="InterPro" id="IPR020070">
    <property type="entry name" value="Ribosomal_bL9_N"/>
</dbReference>
<keyword evidence="5 7" id="KW-0687">Ribonucleoprotein</keyword>
<dbReference type="Gene3D" id="3.40.5.10">
    <property type="entry name" value="Ribosomal protein L9, N-terminal domain"/>
    <property type="match status" value="1"/>
</dbReference>
<dbReference type="InterPro" id="IPR000244">
    <property type="entry name" value="Ribosomal_bL9"/>
</dbReference>
<evidence type="ECO:0000256" key="2">
    <source>
        <dbReference type="ARBA" id="ARBA00022730"/>
    </source>
</evidence>
<dbReference type="GO" id="GO:0005840">
    <property type="term" value="C:ribosome"/>
    <property type="evidence" value="ECO:0007669"/>
    <property type="project" value="UniProtKB-KW"/>
</dbReference>
<evidence type="ECO:0000313" key="10">
    <source>
        <dbReference type="Proteomes" id="UP000315003"/>
    </source>
</evidence>
<evidence type="ECO:0000313" key="9">
    <source>
        <dbReference type="EMBL" id="QDT59023.1"/>
    </source>
</evidence>
<proteinExistence type="inferred from homology"/>
<evidence type="ECO:0000256" key="5">
    <source>
        <dbReference type="ARBA" id="ARBA00023274"/>
    </source>
</evidence>
<dbReference type="NCBIfam" id="TIGR00158">
    <property type="entry name" value="L9"/>
    <property type="match status" value="1"/>
</dbReference>
<dbReference type="HAMAP" id="MF_00503">
    <property type="entry name" value="Ribosomal_bL9"/>
    <property type="match status" value="1"/>
</dbReference>
<sequence length="224" mass="24950">MLASEDSDYGPFRHQTCEAIGLSRRSSQAGMRAKQHCLHLKICLSKKMPRNGRTIKRPYKRLPKGENGGIQLLLIHNVEHLGKQGEIIEVKPGYARNYLLPQGMATIATEHHKRMVEKHREKLRALELEKLKSYQDLANELGKQSITIEANANDEGHLYGSVGASEIIASLKEAGFTLATDQIRLEGPLRELGLYTVKIHLHSEVDAALKVWVVPTASEEATAS</sequence>
<comment type="similarity">
    <text evidence="1 7">Belongs to the bacterial ribosomal protein bL9 family.</text>
</comment>
<dbReference type="PROSITE" id="PS00651">
    <property type="entry name" value="RIBOSOMAL_L9"/>
    <property type="match status" value="1"/>
</dbReference>
<dbReference type="GO" id="GO:1990904">
    <property type="term" value="C:ribonucleoprotein complex"/>
    <property type="evidence" value="ECO:0007669"/>
    <property type="project" value="UniProtKB-KW"/>
</dbReference>
<keyword evidence="2 7" id="KW-0699">rRNA-binding</keyword>
<dbReference type="SUPFAM" id="SSF55653">
    <property type="entry name" value="Ribosomal protein L9 C-domain"/>
    <property type="match status" value="1"/>
</dbReference>
<dbReference type="GO" id="GO:0019843">
    <property type="term" value="F:rRNA binding"/>
    <property type="evidence" value="ECO:0007669"/>
    <property type="project" value="UniProtKB-UniRule"/>
</dbReference>
<dbReference type="FunFam" id="3.40.5.10:FF:000003">
    <property type="entry name" value="50S ribosomal protein L9"/>
    <property type="match status" value="1"/>
</dbReference>
<dbReference type="InterPro" id="IPR020594">
    <property type="entry name" value="Ribosomal_bL9_bac/chp"/>
</dbReference>
<dbReference type="InterPro" id="IPR020069">
    <property type="entry name" value="Ribosomal_bL9_C"/>
</dbReference>
<keyword evidence="4 7" id="KW-0689">Ribosomal protein</keyword>
<keyword evidence="3 7" id="KW-0694">RNA-binding</keyword>
<keyword evidence="10" id="KW-1185">Reference proteome</keyword>
<evidence type="ECO:0000259" key="8">
    <source>
        <dbReference type="PROSITE" id="PS00651"/>
    </source>
</evidence>
<gene>
    <name evidence="7 9" type="primary">rplI</name>
    <name evidence="9" type="ORF">SV7mr_15270</name>
</gene>
<reference evidence="9 10" key="1">
    <citation type="submission" date="2019-02" db="EMBL/GenBank/DDBJ databases">
        <title>Deep-cultivation of Planctomycetes and their phenomic and genomic characterization uncovers novel biology.</title>
        <authorList>
            <person name="Wiegand S."/>
            <person name="Jogler M."/>
            <person name="Boedeker C."/>
            <person name="Pinto D."/>
            <person name="Vollmers J."/>
            <person name="Rivas-Marin E."/>
            <person name="Kohn T."/>
            <person name="Peeters S.H."/>
            <person name="Heuer A."/>
            <person name="Rast P."/>
            <person name="Oberbeckmann S."/>
            <person name="Bunk B."/>
            <person name="Jeske O."/>
            <person name="Meyerdierks A."/>
            <person name="Storesund J.E."/>
            <person name="Kallscheuer N."/>
            <person name="Luecker S."/>
            <person name="Lage O.M."/>
            <person name="Pohl T."/>
            <person name="Merkel B.J."/>
            <person name="Hornburger P."/>
            <person name="Mueller R.-W."/>
            <person name="Bruemmer F."/>
            <person name="Labrenz M."/>
            <person name="Spormann A.M."/>
            <person name="Op den Camp H."/>
            <person name="Overmann J."/>
            <person name="Amann R."/>
            <person name="Jetten M.S.M."/>
            <person name="Mascher T."/>
            <person name="Medema M.H."/>
            <person name="Devos D.P."/>
            <person name="Kaster A.-K."/>
            <person name="Ovreas L."/>
            <person name="Rohde M."/>
            <person name="Galperin M.Y."/>
            <person name="Jogler C."/>
        </authorList>
    </citation>
    <scope>NUCLEOTIDE SEQUENCE [LARGE SCALE GENOMIC DNA]</scope>
    <source>
        <strain evidence="9 10">SV_7m_r</strain>
    </source>
</reference>
<dbReference type="Pfam" id="PF01281">
    <property type="entry name" value="Ribosomal_L9_N"/>
    <property type="match status" value="1"/>
</dbReference>